<protein>
    <submittedName>
        <fullName evidence="1">Uncharacterized protein</fullName>
    </submittedName>
</protein>
<keyword evidence="2" id="KW-1185">Reference proteome</keyword>
<feature type="non-terminal residue" evidence="1">
    <location>
        <position position="319"/>
    </location>
</feature>
<proteinExistence type="predicted"/>
<dbReference type="EMBL" id="JABSTQ010010665">
    <property type="protein sequence ID" value="KAG0419068.1"/>
    <property type="molecule type" value="Genomic_DNA"/>
</dbReference>
<evidence type="ECO:0000313" key="2">
    <source>
        <dbReference type="Proteomes" id="UP000805193"/>
    </source>
</evidence>
<name>A0AC60PFS8_IXOPE</name>
<accession>A0AC60PFS8</accession>
<comment type="caution">
    <text evidence="1">The sequence shown here is derived from an EMBL/GenBank/DDBJ whole genome shotgun (WGS) entry which is preliminary data.</text>
</comment>
<feature type="non-terminal residue" evidence="1">
    <location>
        <position position="1"/>
    </location>
</feature>
<gene>
    <name evidence="1" type="ORF">HPB47_004392</name>
</gene>
<dbReference type="Proteomes" id="UP000805193">
    <property type="component" value="Unassembled WGS sequence"/>
</dbReference>
<evidence type="ECO:0000313" key="1">
    <source>
        <dbReference type="EMBL" id="KAG0419068.1"/>
    </source>
</evidence>
<sequence length="319" mass="34481">GGRRLPCWCRGRERAPLESLPLFQFLKAQYEADGVSARVTPASAIRGLGRGRPLGNGADWAGGTSSSDTDDDMNIVQKFHRNQRPNHLQVFSQGLNLNTRGRIRPPHSRPSNPRPTKAKRSENPQGVGQRTENGWKSDVPSECSHRNRVAQTTEQAVHSNPERPATKEPQFRAKKTGPLPSKATNKKPSFNLAEFVGADSLECGASWANARESHSGSSEDDSTDLSDEEGVTAAEKRHIGLEMCDVVERATSAVSTSSLSESPAEEAAPEGHPLPWTFEMANFPESVTPEQVSEILAPFSEVTSVVLTPGPAGVTARVT</sequence>
<organism evidence="1 2">
    <name type="scientific">Ixodes persulcatus</name>
    <name type="common">Taiga tick</name>
    <dbReference type="NCBI Taxonomy" id="34615"/>
    <lineage>
        <taxon>Eukaryota</taxon>
        <taxon>Metazoa</taxon>
        <taxon>Ecdysozoa</taxon>
        <taxon>Arthropoda</taxon>
        <taxon>Chelicerata</taxon>
        <taxon>Arachnida</taxon>
        <taxon>Acari</taxon>
        <taxon>Parasitiformes</taxon>
        <taxon>Ixodida</taxon>
        <taxon>Ixodoidea</taxon>
        <taxon>Ixodidae</taxon>
        <taxon>Ixodinae</taxon>
        <taxon>Ixodes</taxon>
    </lineage>
</organism>
<reference evidence="1 2" key="1">
    <citation type="journal article" date="2020" name="Cell">
        <title>Large-Scale Comparative Analyses of Tick Genomes Elucidate Their Genetic Diversity and Vector Capacities.</title>
        <authorList>
            <consortium name="Tick Genome and Microbiome Consortium (TIGMIC)"/>
            <person name="Jia N."/>
            <person name="Wang J."/>
            <person name="Shi W."/>
            <person name="Du L."/>
            <person name="Sun Y."/>
            <person name="Zhan W."/>
            <person name="Jiang J.F."/>
            <person name="Wang Q."/>
            <person name="Zhang B."/>
            <person name="Ji P."/>
            <person name="Bell-Sakyi L."/>
            <person name="Cui X.M."/>
            <person name="Yuan T.T."/>
            <person name="Jiang B.G."/>
            <person name="Yang W.F."/>
            <person name="Lam T.T."/>
            <person name="Chang Q.C."/>
            <person name="Ding S.J."/>
            <person name="Wang X.J."/>
            <person name="Zhu J.G."/>
            <person name="Ruan X.D."/>
            <person name="Zhao L."/>
            <person name="Wei J.T."/>
            <person name="Ye R.Z."/>
            <person name="Que T.C."/>
            <person name="Du C.H."/>
            <person name="Zhou Y.H."/>
            <person name="Cheng J.X."/>
            <person name="Dai P.F."/>
            <person name="Guo W.B."/>
            <person name="Han X.H."/>
            <person name="Huang E.J."/>
            <person name="Li L.F."/>
            <person name="Wei W."/>
            <person name="Gao Y.C."/>
            <person name="Liu J.Z."/>
            <person name="Shao H.Z."/>
            <person name="Wang X."/>
            <person name="Wang C.C."/>
            <person name="Yang T.C."/>
            <person name="Huo Q.B."/>
            <person name="Li W."/>
            <person name="Chen H.Y."/>
            <person name="Chen S.E."/>
            <person name="Zhou L.G."/>
            <person name="Ni X.B."/>
            <person name="Tian J.H."/>
            <person name="Sheng Y."/>
            <person name="Liu T."/>
            <person name="Pan Y.S."/>
            <person name="Xia L.Y."/>
            <person name="Li J."/>
            <person name="Zhao F."/>
            <person name="Cao W.C."/>
        </authorList>
    </citation>
    <scope>NUCLEOTIDE SEQUENCE [LARGE SCALE GENOMIC DNA]</scope>
    <source>
        <strain evidence="1">Iper-2018</strain>
    </source>
</reference>